<dbReference type="PANTHER" id="PTHR30451">
    <property type="entry name" value="OUTER MEMBRANE USHER PROTEIN"/>
    <property type="match status" value="1"/>
</dbReference>
<keyword evidence="4" id="KW-1134">Transmembrane beta strand</keyword>
<reference evidence="15" key="1">
    <citation type="submission" date="2011-01" db="EMBL/GenBank/DDBJ databases">
        <title>Complete sequence of plasmid2 of Rahnella sp. Y9602.</title>
        <authorList>
            <consortium name="US DOE Joint Genome Institute"/>
            <person name="Lucas S."/>
            <person name="Copeland A."/>
            <person name="Lapidus A."/>
            <person name="Cheng J.-F."/>
            <person name="Goodwin L."/>
            <person name="Pitluck S."/>
            <person name="Lu M."/>
            <person name="Detter J.C."/>
            <person name="Han C."/>
            <person name="Tapia R."/>
            <person name="Land M."/>
            <person name="Hauser L."/>
            <person name="Kyrpides N."/>
            <person name="Ivanova N."/>
            <person name="Ovchinnikova G."/>
            <person name="Pagani I."/>
            <person name="Sobecky P.A."/>
            <person name="Martinez R.J."/>
            <person name="Woyke T."/>
        </authorList>
    </citation>
    <scope>NUCLEOTIDE SEQUENCE [LARGE SCALE GENOMIC DNA]</scope>
    <source>
        <strain evidence="15">Y9602</strain>
        <plasmid evidence="15">pRAHAQ02</plasmid>
    </source>
</reference>
<evidence type="ECO:0000256" key="7">
    <source>
        <dbReference type="ARBA" id="ARBA00022729"/>
    </source>
</evidence>
<comment type="subcellular location">
    <subcellularLocation>
        <location evidence="1 10">Cell outer membrane</location>
        <topology evidence="1 10">Multi-pass membrane protein</topology>
    </subcellularLocation>
</comment>
<evidence type="ECO:0000256" key="6">
    <source>
        <dbReference type="ARBA" id="ARBA00022692"/>
    </source>
</evidence>
<feature type="signal peptide" evidence="11">
    <location>
        <begin position="1"/>
        <end position="37"/>
    </location>
</feature>
<evidence type="ECO:0000256" key="4">
    <source>
        <dbReference type="ARBA" id="ARBA00022452"/>
    </source>
</evidence>
<evidence type="ECO:0000256" key="1">
    <source>
        <dbReference type="ARBA" id="ARBA00004571"/>
    </source>
</evidence>
<dbReference type="SUPFAM" id="SSF141729">
    <property type="entry name" value="FimD N-terminal domain-like"/>
    <property type="match status" value="1"/>
</dbReference>
<feature type="chain" id="PRO_5002609221" evidence="11">
    <location>
        <begin position="38"/>
        <end position="885"/>
    </location>
</feature>
<feature type="domain" description="PapC N-terminal" evidence="13">
    <location>
        <begin position="40"/>
        <end position="205"/>
    </location>
</feature>
<accession>A0A0H3FP68</accession>
<dbReference type="InterPro" id="IPR025949">
    <property type="entry name" value="PapC-like_C"/>
</dbReference>
<keyword evidence="3 10" id="KW-0813">Transport</keyword>
<keyword evidence="14" id="KW-0614">Plasmid</keyword>
<evidence type="ECO:0000256" key="5">
    <source>
        <dbReference type="ARBA" id="ARBA00022558"/>
    </source>
</evidence>
<dbReference type="Gene3D" id="2.60.40.2070">
    <property type="match status" value="1"/>
</dbReference>
<gene>
    <name evidence="14" type="ordered locus">Rahaq_5086</name>
</gene>
<dbReference type="PANTHER" id="PTHR30451:SF21">
    <property type="entry name" value="FIMBRIAL USHER DOMAIN-CONTAINING PROTEIN YDET-RELATED"/>
    <property type="match status" value="1"/>
</dbReference>
<keyword evidence="9 10" id="KW-0998">Cell outer membrane</keyword>
<proteinExistence type="inferred from homology"/>
<dbReference type="InterPro" id="IPR043142">
    <property type="entry name" value="PapC-like_C_sf"/>
</dbReference>
<dbReference type="GO" id="GO:0009279">
    <property type="term" value="C:cell outer membrane"/>
    <property type="evidence" value="ECO:0007669"/>
    <property type="project" value="UniProtKB-SubCell"/>
</dbReference>
<feature type="domain" description="PapC-like C-terminal" evidence="12">
    <location>
        <begin position="808"/>
        <end position="869"/>
    </location>
</feature>
<dbReference type="Pfam" id="PF00577">
    <property type="entry name" value="Usher"/>
    <property type="match status" value="1"/>
</dbReference>
<organism evidence="14 15">
    <name type="scientific">Rahnella sp. (strain Y9602)</name>
    <dbReference type="NCBI Taxonomy" id="2703885"/>
    <lineage>
        <taxon>Bacteria</taxon>
        <taxon>Pseudomonadati</taxon>
        <taxon>Pseudomonadota</taxon>
        <taxon>Gammaproteobacteria</taxon>
        <taxon>Enterobacterales</taxon>
        <taxon>Yersiniaceae</taxon>
        <taxon>Rahnella</taxon>
    </lineage>
</organism>
<evidence type="ECO:0000259" key="13">
    <source>
        <dbReference type="Pfam" id="PF13954"/>
    </source>
</evidence>
<sequence precursor="true">MRLFNKIKRMTGMPVYPVSPLAACVAAALSMPFSAHADLYFAPGLVASDSQMVADLSRFEKEGAQLPGNYQVDIYINGKLSSGRNLRFVDAGGQVEADADEKAVDQKNTSDIHDNTGLMACLTRQDLEDFGINLTPYPEINAVKEDACISPGQYIAGAFSTFDFQKMRLDISIPQAAMQNRARGYISPQRWDEGINAALLNYSFSGNTSHGRYGDSSSHYLNLNSGVNIGPWRLKDYRTWNEYESRYYRYRRWQRVKTFAERAIIPLRSELVLGESTTSGDVFDSLGFRGLQLSTDDNMYPDSLRGFAPLIRGVATTNAKVSIKQNGYTVYQTFVSPGAFAISDLYPVYSSGDLEVTVTEADGSVRTFTVPYSSVPVLQREGHMKYSLTVGLYQSGSDSSGSPDFAQGTLIWGLPHGVTVYSGMQYSQNYLSGLVGSGLNLGVLGALSADITQADSTLADGSRHQGQSARFLYARSLNTLGTTFQLTGYRYSTQGFHTLDETAMKGMSGWRYDTETVDAEGKPVKRPYTDYYNLYNNKRAKIQASISQRVGDLGSVYLTGVRQTYWNKSGAGTSMQTGFNSTLGSVNYGLTWSYSCEAGQSGADKSLFLSLSVPLDALLSGEKGHSNRPVYATYNGGQNASGEITHQAGLSGTALEGNNLSWNASQGYTRTEGNSGSLSSGYQGGYGSANAGYSYSNTYKQVSYGVSGGALLHSNGLTLGQQIGETGVLIAAPGVAGVAVENETGVTTDWRGYAIKPYASIYRENRVALDTDSLDDHTDIEDVVSRVVPTRGAIVRATFKGHTGSRVLMTLTYKGKPLPFGALITVGEHTGIVGDDGLAYMSGMPAEGTAHIVWGEGAERRCIAPWQLPVNAVNQPVVRVNAVCR</sequence>
<evidence type="ECO:0000256" key="9">
    <source>
        <dbReference type="ARBA" id="ARBA00023237"/>
    </source>
</evidence>
<comment type="similarity">
    <text evidence="2 10">Belongs to the fimbrial export usher family.</text>
</comment>
<dbReference type="EMBL" id="CP002507">
    <property type="protein sequence ID" value="ADW76658.1"/>
    <property type="molecule type" value="Genomic_DNA"/>
</dbReference>
<geneLocation type="plasmid" evidence="14 15">
    <name>pRAHAQ02</name>
</geneLocation>
<dbReference type="Proteomes" id="UP000007257">
    <property type="component" value="Plasmid pRAHAQ02"/>
</dbReference>
<keyword evidence="5 10" id="KW-1029">Fimbrium biogenesis</keyword>
<evidence type="ECO:0000256" key="8">
    <source>
        <dbReference type="ARBA" id="ARBA00023136"/>
    </source>
</evidence>
<dbReference type="AlphaFoldDB" id="A0A0H3FP68"/>
<dbReference type="KEGG" id="rah:Rahaq_5086"/>
<dbReference type="NCBIfam" id="NF011740">
    <property type="entry name" value="PRK15193.1"/>
    <property type="match status" value="1"/>
</dbReference>
<dbReference type="GO" id="GO:0015473">
    <property type="term" value="F:fimbrial usher porin activity"/>
    <property type="evidence" value="ECO:0007669"/>
    <property type="project" value="InterPro"/>
</dbReference>
<evidence type="ECO:0000259" key="12">
    <source>
        <dbReference type="Pfam" id="PF13953"/>
    </source>
</evidence>
<dbReference type="InterPro" id="IPR000015">
    <property type="entry name" value="Fimb_usher"/>
</dbReference>
<dbReference type="OrthoDB" id="6554712at2"/>
<dbReference type="Gene3D" id="2.60.40.2610">
    <property type="entry name" value="Outer membrane usher protein FimD, plug domain"/>
    <property type="match status" value="1"/>
</dbReference>
<evidence type="ECO:0000256" key="10">
    <source>
        <dbReference type="RuleBase" id="RU003884"/>
    </source>
</evidence>
<keyword evidence="8 10" id="KW-0472">Membrane</keyword>
<dbReference type="Gene3D" id="3.10.20.410">
    <property type="match status" value="1"/>
</dbReference>
<keyword evidence="7 11" id="KW-0732">Signal</keyword>
<dbReference type="InterPro" id="IPR025885">
    <property type="entry name" value="PapC_N"/>
</dbReference>
<dbReference type="InterPro" id="IPR018030">
    <property type="entry name" value="Fimbrial_membr_usher_CS"/>
</dbReference>
<evidence type="ECO:0000256" key="3">
    <source>
        <dbReference type="ARBA" id="ARBA00022448"/>
    </source>
</evidence>
<dbReference type="PROSITE" id="PS01151">
    <property type="entry name" value="FIMBRIAL_USHER"/>
    <property type="match status" value="1"/>
</dbReference>
<protein>
    <submittedName>
        <fullName evidence="14">Fimbrial biogenesis outer membrane usher protein</fullName>
    </submittedName>
</protein>
<dbReference type="HOGENOM" id="CLU_009120_3_0_6"/>
<dbReference type="RefSeq" id="WP_013578338.1">
    <property type="nucleotide sequence ID" value="NC_015063.1"/>
</dbReference>
<dbReference type="Gene3D" id="2.60.40.3110">
    <property type="match status" value="1"/>
</dbReference>
<dbReference type="FunFam" id="2.60.40.3110:FF:000001">
    <property type="entry name" value="Putative fimbrial outer membrane usher"/>
    <property type="match status" value="1"/>
</dbReference>
<dbReference type="GO" id="GO:0009297">
    <property type="term" value="P:pilus assembly"/>
    <property type="evidence" value="ECO:0007669"/>
    <property type="project" value="InterPro"/>
</dbReference>
<evidence type="ECO:0000256" key="2">
    <source>
        <dbReference type="ARBA" id="ARBA00008064"/>
    </source>
</evidence>
<reference evidence="14 15" key="2">
    <citation type="journal article" date="2012" name="J. Bacteriol.">
        <title>Complete Genome Sequence of Rahnella sp. Strain Y9602, a Gammaproteobacterium Isolate from Metal- and Radionuclide-Contaminated Soil.</title>
        <authorList>
            <person name="Martinez R.J."/>
            <person name="Bruce D."/>
            <person name="Detter C."/>
            <person name="Goodwin L.A."/>
            <person name="Han J."/>
            <person name="Han C.S."/>
            <person name="Held B."/>
            <person name="Land M.L."/>
            <person name="Mikhailova N."/>
            <person name="Nolan M."/>
            <person name="Pennacchio L."/>
            <person name="Pitluck S."/>
            <person name="Tapia R."/>
            <person name="Woyke T."/>
            <person name="Sobecky P.A."/>
        </authorList>
    </citation>
    <scope>NUCLEOTIDE SEQUENCE [LARGE SCALE GENOMIC DNA]</scope>
    <source>
        <strain evidence="14 15">Y9602</strain>
        <plasmid evidence="14 15">pRAHAQ02</plasmid>
    </source>
</reference>
<keyword evidence="6 10" id="KW-0812">Transmembrane</keyword>
<dbReference type="Pfam" id="PF13954">
    <property type="entry name" value="PapC_N"/>
    <property type="match status" value="1"/>
</dbReference>
<dbReference type="InterPro" id="IPR042186">
    <property type="entry name" value="FimD_plug_dom"/>
</dbReference>
<dbReference type="FunFam" id="2.60.40.2610:FF:000001">
    <property type="entry name" value="Outer membrane fimbrial usher protein"/>
    <property type="match status" value="1"/>
</dbReference>
<dbReference type="Pfam" id="PF13953">
    <property type="entry name" value="PapC_C"/>
    <property type="match status" value="1"/>
</dbReference>
<evidence type="ECO:0000256" key="11">
    <source>
        <dbReference type="SAM" id="SignalP"/>
    </source>
</evidence>
<name>A0A0H3FP68_RAHSY</name>
<dbReference type="InterPro" id="IPR037224">
    <property type="entry name" value="PapC_N_sf"/>
</dbReference>
<evidence type="ECO:0000313" key="14">
    <source>
        <dbReference type="EMBL" id="ADW76658.1"/>
    </source>
</evidence>
<evidence type="ECO:0000313" key="15">
    <source>
        <dbReference type="Proteomes" id="UP000007257"/>
    </source>
</evidence>